<evidence type="ECO:0000313" key="2">
    <source>
        <dbReference type="EMBL" id="MBA2116843.1"/>
    </source>
</evidence>
<sequence length="200" mass="22249">MSTHSSHVAHECDFACLRYFRRLPKGPKPIPTSAVINLSDVFGGNDETARFVARYLLSTHCELFFADAAILVEGAAERIQVPHFIKHHFETLHKSYVTLLEISGSHSHRLSPLIEALGLITLAITDLDSVDPANHRKKAIPKKGAKLVTSNPTLKAWHPKKDSIDDLLALSDQSKIKTYEEVPLFAFRVAYQTSVSIEHG</sequence>
<dbReference type="EMBL" id="JABRWO010000011">
    <property type="protein sequence ID" value="MBA2116843.1"/>
    <property type="molecule type" value="Genomic_DNA"/>
</dbReference>
<dbReference type="RefSeq" id="WP_315853440.1">
    <property type="nucleotide sequence ID" value="NZ_JABRWO010000011.1"/>
</dbReference>
<dbReference type="CDD" id="cd01026">
    <property type="entry name" value="TOPRIM_OLD"/>
    <property type="match status" value="1"/>
</dbReference>
<evidence type="ECO:0000313" key="3">
    <source>
        <dbReference type="Proteomes" id="UP000551616"/>
    </source>
</evidence>
<evidence type="ECO:0000259" key="1">
    <source>
        <dbReference type="Pfam" id="PF20469"/>
    </source>
</evidence>
<dbReference type="AlphaFoldDB" id="A0A7V9A907"/>
<name>A0A7V9A907_9BACT</name>
<dbReference type="Pfam" id="PF20469">
    <property type="entry name" value="OLD-like_TOPRIM"/>
    <property type="match status" value="1"/>
</dbReference>
<reference evidence="2 3" key="1">
    <citation type="submission" date="2020-05" db="EMBL/GenBank/DDBJ databases">
        <title>Bremerella alba sp. nov., a novel planctomycete isolated from the surface of the macroalga Fucus spiralis.</title>
        <authorList>
            <person name="Godinho O."/>
            <person name="Botelho R."/>
            <person name="Albuquerque L."/>
            <person name="Wiegand S."/>
            <person name="Da Costa M.S."/>
            <person name="Lobo-Da-Cunha A."/>
            <person name="Jogler C."/>
            <person name="Lage O.M."/>
        </authorList>
    </citation>
    <scope>NUCLEOTIDE SEQUENCE [LARGE SCALE GENOMIC DNA]</scope>
    <source>
        <strain evidence="2 3">FF15</strain>
    </source>
</reference>
<protein>
    <recommendedName>
        <fullName evidence="1">OLD protein-like TOPRIM domain-containing protein</fullName>
    </recommendedName>
</protein>
<gene>
    <name evidence="2" type="ORF">HOV93_40360</name>
</gene>
<dbReference type="InterPro" id="IPR034139">
    <property type="entry name" value="TOPRIM_OLD"/>
</dbReference>
<comment type="caution">
    <text evidence="2">The sequence shown here is derived from an EMBL/GenBank/DDBJ whole genome shotgun (WGS) entry which is preliminary data.</text>
</comment>
<dbReference type="Proteomes" id="UP000551616">
    <property type="component" value="Unassembled WGS sequence"/>
</dbReference>
<accession>A0A7V9A907</accession>
<feature type="domain" description="OLD protein-like TOPRIM" evidence="1">
    <location>
        <begin position="64"/>
        <end position="128"/>
    </location>
</feature>
<keyword evidence="3" id="KW-1185">Reference proteome</keyword>
<proteinExistence type="predicted"/>
<organism evidence="2 3">
    <name type="scientific">Bremerella alba</name>
    <dbReference type="NCBI Taxonomy" id="980252"/>
    <lineage>
        <taxon>Bacteria</taxon>
        <taxon>Pseudomonadati</taxon>
        <taxon>Planctomycetota</taxon>
        <taxon>Planctomycetia</taxon>
        <taxon>Pirellulales</taxon>
        <taxon>Pirellulaceae</taxon>
        <taxon>Bremerella</taxon>
    </lineage>
</organism>